<dbReference type="InterPro" id="IPR004087">
    <property type="entry name" value="KH_dom"/>
</dbReference>
<dbReference type="Gene3D" id="3.30.1370.10">
    <property type="entry name" value="K Homology domain, type 1"/>
    <property type="match status" value="2"/>
</dbReference>
<feature type="region of interest" description="Disordered" evidence="3">
    <location>
        <begin position="1"/>
        <end position="106"/>
    </location>
</feature>
<feature type="domain" description="K Homology" evidence="4">
    <location>
        <begin position="164"/>
        <end position="237"/>
    </location>
</feature>
<feature type="compositionally biased region" description="Polar residues" evidence="3">
    <location>
        <begin position="565"/>
        <end position="574"/>
    </location>
</feature>
<dbReference type="PANTHER" id="PTHR10288">
    <property type="entry name" value="KH DOMAIN CONTAINING RNA BINDING PROTEIN"/>
    <property type="match status" value="1"/>
</dbReference>
<keyword evidence="1" id="KW-0677">Repeat</keyword>
<feature type="domain" description="K Homology" evidence="4">
    <location>
        <begin position="258"/>
        <end position="332"/>
    </location>
</feature>
<evidence type="ECO:0000313" key="5">
    <source>
        <dbReference type="EMBL" id="KAJ6848335.1"/>
    </source>
</evidence>
<comment type="caution">
    <text evidence="5">The sequence shown here is derived from an EMBL/GenBank/DDBJ whole genome shotgun (WGS) entry which is preliminary data.</text>
</comment>
<feature type="compositionally biased region" description="Acidic residues" evidence="3">
    <location>
        <begin position="34"/>
        <end position="53"/>
    </location>
</feature>
<dbReference type="PROSITE" id="PS50084">
    <property type="entry name" value="KH_TYPE_1"/>
    <property type="match status" value="2"/>
</dbReference>
<dbReference type="Proteomes" id="UP001140949">
    <property type="component" value="Unassembled WGS sequence"/>
</dbReference>
<feature type="compositionally biased region" description="Polar residues" evidence="3">
    <location>
        <begin position="702"/>
        <end position="719"/>
    </location>
</feature>
<name>A0AAX6I7C4_IRIPA</name>
<feature type="compositionally biased region" description="Gly residues" evidence="3">
    <location>
        <begin position="428"/>
        <end position="440"/>
    </location>
</feature>
<reference evidence="5" key="1">
    <citation type="journal article" date="2023" name="GigaByte">
        <title>Genome assembly of the bearded iris, Iris pallida Lam.</title>
        <authorList>
            <person name="Bruccoleri R.E."/>
            <person name="Oakeley E.J."/>
            <person name="Faust A.M.E."/>
            <person name="Altorfer M."/>
            <person name="Dessus-Babus S."/>
            <person name="Burckhardt D."/>
            <person name="Oertli M."/>
            <person name="Naumann U."/>
            <person name="Petersen F."/>
            <person name="Wong J."/>
        </authorList>
    </citation>
    <scope>NUCLEOTIDE SEQUENCE</scope>
    <source>
        <strain evidence="5">GSM-AAB239-AS_SAM_17_03QT</strain>
    </source>
</reference>
<dbReference type="SMART" id="SM00322">
    <property type="entry name" value="KH"/>
    <property type="match status" value="2"/>
</dbReference>
<feature type="compositionally biased region" description="Polar residues" evidence="3">
    <location>
        <begin position="442"/>
        <end position="476"/>
    </location>
</feature>
<dbReference type="CDD" id="cd00105">
    <property type="entry name" value="KH-I"/>
    <property type="match status" value="2"/>
</dbReference>
<dbReference type="InterPro" id="IPR036612">
    <property type="entry name" value="KH_dom_type_1_sf"/>
</dbReference>
<keyword evidence="6" id="KW-1185">Reference proteome</keyword>
<feature type="region of interest" description="Disordered" evidence="3">
    <location>
        <begin position="335"/>
        <end position="719"/>
    </location>
</feature>
<evidence type="ECO:0000259" key="4">
    <source>
        <dbReference type="SMART" id="SM00322"/>
    </source>
</evidence>
<feature type="compositionally biased region" description="Polar residues" evidence="3">
    <location>
        <begin position="640"/>
        <end position="659"/>
    </location>
</feature>
<gene>
    <name evidence="5" type="ORF">M6B38_273800</name>
</gene>
<dbReference type="EMBL" id="JANAVB010004600">
    <property type="protein sequence ID" value="KAJ6848335.1"/>
    <property type="molecule type" value="Genomic_DNA"/>
</dbReference>
<protein>
    <submittedName>
        <fullName evidence="5">Far upstream element-binding protein 1-like isoform X1</fullName>
    </submittedName>
</protein>
<evidence type="ECO:0000256" key="1">
    <source>
        <dbReference type="ARBA" id="ARBA00022737"/>
    </source>
</evidence>
<feature type="compositionally biased region" description="Basic and acidic residues" evidence="3">
    <location>
        <begin position="54"/>
        <end position="84"/>
    </location>
</feature>
<feature type="compositionally biased region" description="Low complexity" evidence="3">
    <location>
        <begin position="522"/>
        <end position="557"/>
    </location>
</feature>
<keyword evidence="2" id="KW-0694">RNA-binding</keyword>
<dbReference type="SUPFAM" id="SSF54791">
    <property type="entry name" value="Eukaryotic type KH-domain (KH-domain type I)"/>
    <property type="match status" value="2"/>
</dbReference>
<evidence type="ECO:0000256" key="2">
    <source>
        <dbReference type="PROSITE-ProRule" id="PRU00117"/>
    </source>
</evidence>
<organism evidence="5 6">
    <name type="scientific">Iris pallida</name>
    <name type="common">Sweet iris</name>
    <dbReference type="NCBI Taxonomy" id="29817"/>
    <lineage>
        <taxon>Eukaryota</taxon>
        <taxon>Viridiplantae</taxon>
        <taxon>Streptophyta</taxon>
        <taxon>Embryophyta</taxon>
        <taxon>Tracheophyta</taxon>
        <taxon>Spermatophyta</taxon>
        <taxon>Magnoliopsida</taxon>
        <taxon>Liliopsida</taxon>
        <taxon>Asparagales</taxon>
        <taxon>Iridaceae</taxon>
        <taxon>Iridoideae</taxon>
        <taxon>Irideae</taxon>
        <taxon>Iris</taxon>
    </lineage>
</organism>
<feature type="compositionally biased region" description="Low complexity" evidence="3">
    <location>
        <begin position="1"/>
        <end position="21"/>
    </location>
</feature>
<accession>A0AAX6I7C4</accession>
<dbReference type="AlphaFoldDB" id="A0AAX6I7C4"/>
<sequence>MAEETSAAAAAAEISPMAEEAPVPKEELAADETTKEEEEATETPQGEEEEEREPEAKEMDDHKRKLEDLEKKESDLETVEKTGETDVSVAEGDAVADSKRQKIDGNADRFGVDGIQEVQNIEAPVAGNGQLPLTEDMHPGSVEIPQNSEVVSQQDTIPSVGQEAPTSRKIEVPNNKVGVLIGKAGETIRNLQRNSGAQIQITRDAQADPNSSTRPVELVGTLEQINKAERLIKDVIAEAEAGGSPALIAQGHGATPGGSEVHEIQVPNEKVGMIIGKGGETIKTLQTSTGARIQLIPQHLPEGDVSKERTVRVTGNRQQIESAKEMIKEVMNKVPVRPSPLSGGHSRGYRPHGPGPVPQWGTRGPPPAQNQPQPTTGYDYQQRGMYPPQPTQYPQSYGGGYQQQQLAPRSNPSAGWDQRPGAPVQTPPGGGYNNYYGQGGQAMSTQQSNPVSTPNSAAVNYNYGNSQGTGYGQTNAYSQSGPSQQGYGPGYNEPRYDNQAPTQQVYGQQQPASSHPGFYPHQGSAAPQPGYAQQQPYSKPGPYSGGPQQSYGQPQGPVASYGSVAPTQQSQPYDSSAPPMQPAPVYNQTYGPPSGAVDGYNQPPPVAGYSQPGSQVASGYGQVGQPTYTQPGAQAAGYGQYQSTQPSYGEQPSSNNVNYGYQGGSADAGYGNVNPSSRYAAAPAVNSQPGYPQAGGYAQPAANPTTYDQQAATQYGYASQPGSVPVGYAKGVSPQPQPGGYGGWTA</sequence>
<feature type="compositionally biased region" description="Basic and acidic residues" evidence="3">
    <location>
        <begin position="96"/>
        <end position="106"/>
    </location>
</feature>
<reference evidence="5" key="2">
    <citation type="submission" date="2023-04" db="EMBL/GenBank/DDBJ databases">
        <authorList>
            <person name="Bruccoleri R.E."/>
            <person name="Oakeley E.J."/>
            <person name="Faust A.-M."/>
            <person name="Dessus-Babus S."/>
            <person name="Altorfer M."/>
            <person name="Burckhardt D."/>
            <person name="Oertli M."/>
            <person name="Naumann U."/>
            <person name="Petersen F."/>
            <person name="Wong J."/>
        </authorList>
    </citation>
    <scope>NUCLEOTIDE SEQUENCE</scope>
    <source>
        <strain evidence="5">GSM-AAB239-AS_SAM_17_03QT</strain>
        <tissue evidence="5">Leaf</tissue>
    </source>
</reference>
<dbReference type="Pfam" id="PF00013">
    <property type="entry name" value="KH_1"/>
    <property type="match status" value="2"/>
</dbReference>
<dbReference type="GO" id="GO:0003723">
    <property type="term" value="F:RNA binding"/>
    <property type="evidence" value="ECO:0007669"/>
    <property type="project" value="UniProtKB-UniRule"/>
</dbReference>
<feature type="compositionally biased region" description="Polar residues" evidence="3">
    <location>
        <begin position="499"/>
        <end position="513"/>
    </location>
</feature>
<proteinExistence type="predicted"/>
<feature type="compositionally biased region" description="Low complexity" evidence="3">
    <location>
        <begin position="477"/>
        <end position="486"/>
    </location>
</feature>
<evidence type="ECO:0000313" key="6">
    <source>
        <dbReference type="Proteomes" id="UP001140949"/>
    </source>
</evidence>
<dbReference type="InterPro" id="IPR004088">
    <property type="entry name" value="KH_dom_type_1"/>
</dbReference>
<evidence type="ECO:0000256" key="3">
    <source>
        <dbReference type="SAM" id="MobiDB-lite"/>
    </source>
</evidence>